<dbReference type="Proteomes" id="UP000275408">
    <property type="component" value="Unassembled WGS sequence"/>
</dbReference>
<gene>
    <name evidence="1" type="ORF">pdam_00018605</name>
</gene>
<dbReference type="EMBL" id="RCHS01002244">
    <property type="protein sequence ID" value="RMX48657.1"/>
    <property type="molecule type" value="Genomic_DNA"/>
</dbReference>
<protein>
    <submittedName>
        <fullName evidence="1">Uncharacterized protein</fullName>
    </submittedName>
</protein>
<proteinExistence type="predicted"/>
<evidence type="ECO:0000313" key="1">
    <source>
        <dbReference type="EMBL" id="RMX48657.1"/>
    </source>
</evidence>
<dbReference type="AlphaFoldDB" id="A0A3M6U4Z8"/>
<reference evidence="1 2" key="1">
    <citation type="journal article" date="2018" name="Sci. Rep.">
        <title>Comparative analysis of the Pocillopora damicornis genome highlights role of immune system in coral evolution.</title>
        <authorList>
            <person name="Cunning R."/>
            <person name="Bay R.A."/>
            <person name="Gillette P."/>
            <person name="Baker A.C."/>
            <person name="Traylor-Knowles N."/>
        </authorList>
    </citation>
    <scope>NUCLEOTIDE SEQUENCE [LARGE SCALE GENOMIC DNA]</scope>
    <source>
        <strain evidence="1">RSMAS</strain>
        <tissue evidence="1">Whole animal</tissue>
    </source>
</reference>
<name>A0A3M6U4Z8_POCDA</name>
<keyword evidence="2" id="KW-1185">Reference proteome</keyword>
<sequence length="19" mass="2269">MRSKKQSTEHQILKSLKLI</sequence>
<organism evidence="1 2">
    <name type="scientific">Pocillopora damicornis</name>
    <name type="common">Cauliflower coral</name>
    <name type="synonym">Millepora damicornis</name>
    <dbReference type="NCBI Taxonomy" id="46731"/>
    <lineage>
        <taxon>Eukaryota</taxon>
        <taxon>Metazoa</taxon>
        <taxon>Cnidaria</taxon>
        <taxon>Anthozoa</taxon>
        <taxon>Hexacorallia</taxon>
        <taxon>Scleractinia</taxon>
        <taxon>Astrocoeniina</taxon>
        <taxon>Pocilloporidae</taxon>
        <taxon>Pocillopora</taxon>
    </lineage>
</organism>
<comment type="caution">
    <text evidence="1">The sequence shown here is derived from an EMBL/GenBank/DDBJ whole genome shotgun (WGS) entry which is preliminary data.</text>
</comment>
<accession>A0A3M6U4Z8</accession>
<evidence type="ECO:0000313" key="2">
    <source>
        <dbReference type="Proteomes" id="UP000275408"/>
    </source>
</evidence>